<reference evidence="1" key="1">
    <citation type="journal article" date="2025" name="Int. J. Syst. Evol. Microbiol.">
        <title>Streptomyces citrinus sp. nov., with yellow diffusible pigment.</title>
        <authorList>
            <person name="He Y."/>
            <person name="Yang E."/>
            <person name="Xu J."/>
            <person name="Sun Y."/>
            <person name="Sun L."/>
        </authorList>
    </citation>
    <scope>NUCLEOTIDE SEQUENCE</scope>
    <source>
        <strain evidence="1">Q6</strain>
    </source>
</reference>
<organism evidence="1 2">
    <name type="scientific">Streptomyces citrinus</name>
    <dbReference type="NCBI Taxonomy" id="3118173"/>
    <lineage>
        <taxon>Bacteria</taxon>
        <taxon>Bacillati</taxon>
        <taxon>Actinomycetota</taxon>
        <taxon>Actinomycetes</taxon>
        <taxon>Kitasatosporales</taxon>
        <taxon>Streptomycetaceae</taxon>
        <taxon>Streptomyces</taxon>
    </lineage>
</organism>
<gene>
    <name evidence="1" type="ORF">V2W30_32925</name>
</gene>
<proteinExistence type="predicted"/>
<evidence type="ECO:0000313" key="1">
    <source>
        <dbReference type="EMBL" id="WWQ67668.1"/>
    </source>
</evidence>
<evidence type="ECO:0000313" key="2">
    <source>
        <dbReference type="Proteomes" id="UP001432251"/>
    </source>
</evidence>
<dbReference type="EMBL" id="CP146022">
    <property type="protein sequence ID" value="WWQ67668.1"/>
    <property type="molecule type" value="Genomic_DNA"/>
</dbReference>
<protein>
    <submittedName>
        <fullName evidence="1">Uncharacterized protein</fullName>
    </submittedName>
</protein>
<name>A0ACD5AKW1_9ACTN</name>
<dbReference type="Proteomes" id="UP001432251">
    <property type="component" value="Chromosome"/>
</dbReference>
<keyword evidence="2" id="KW-1185">Reference proteome</keyword>
<sequence length="49" mass="5424">MASWPSVPHRARPSSTNRAVPGQEEPMKILIILVVLAVAAVWFIKSRRG</sequence>
<accession>A0ACD5AKW1</accession>